<reference evidence="3" key="1">
    <citation type="journal article" date="2019" name="Int. J. Syst. Evol. Microbiol.">
        <title>The Global Catalogue of Microorganisms (GCM) 10K type strain sequencing project: providing services to taxonomists for standard genome sequencing and annotation.</title>
        <authorList>
            <consortium name="The Broad Institute Genomics Platform"/>
            <consortium name="The Broad Institute Genome Sequencing Center for Infectious Disease"/>
            <person name="Wu L."/>
            <person name="Ma J."/>
        </authorList>
    </citation>
    <scope>NUCLEOTIDE SEQUENCE [LARGE SCALE GENOMIC DNA]</scope>
    <source>
        <strain evidence="3">JCM 6922</strain>
    </source>
</reference>
<keyword evidence="3" id="KW-1185">Reference proteome</keyword>
<dbReference type="Proteomes" id="UP001500460">
    <property type="component" value="Unassembled WGS sequence"/>
</dbReference>
<keyword evidence="1" id="KW-1133">Transmembrane helix</keyword>
<keyword evidence="1" id="KW-0472">Membrane</keyword>
<name>A0ABP5X6X1_9ACTN</name>
<accession>A0ABP5X6X1</accession>
<sequence length="207" mass="21927">MNSELLNTAAGAIGAVVLVFIGGWENERRARKAEARKDAAADRAALEAQANELVTAVLALKVAGNTHDHLWGGWGARGRIVLRALTQGGAAALVSGRRGMAALPALLEEAGRVVERWDSDSVISAAGLAAPLSRLGAAVAPLLRSNDPELAAAADEVFMAAAESYGDEARMTRALEAFHAALRRALRQPNPAPRRWPVWRRGRTSVE</sequence>
<feature type="transmembrane region" description="Helical" evidence="1">
    <location>
        <begin position="6"/>
        <end position="24"/>
    </location>
</feature>
<protein>
    <recommendedName>
        <fullName evidence="4">Secreted protein</fullName>
    </recommendedName>
</protein>
<proteinExistence type="predicted"/>
<organism evidence="2 3">
    <name type="scientific">Streptomyces glaucus</name>
    <dbReference type="NCBI Taxonomy" id="284029"/>
    <lineage>
        <taxon>Bacteria</taxon>
        <taxon>Bacillati</taxon>
        <taxon>Actinomycetota</taxon>
        <taxon>Actinomycetes</taxon>
        <taxon>Kitasatosporales</taxon>
        <taxon>Streptomycetaceae</taxon>
        <taxon>Streptomyces</taxon>
    </lineage>
</organism>
<keyword evidence="1" id="KW-0812">Transmembrane</keyword>
<dbReference type="EMBL" id="BAAATK010000024">
    <property type="protein sequence ID" value="GAA2443858.1"/>
    <property type="molecule type" value="Genomic_DNA"/>
</dbReference>
<evidence type="ECO:0008006" key="4">
    <source>
        <dbReference type="Google" id="ProtNLM"/>
    </source>
</evidence>
<evidence type="ECO:0000256" key="1">
    <source>
        <dbReference type="SAM" id="Phobius"/>
    </source>
</evidence>
<comment type="caution">
    <text evidence="2">The sequence shown here is derived from an EMBL/GenBank/DDBJ whole genome shotgun (WGS) entry which is preliminary data.</text>
</comment>
<gene>
    <name evidence="2" type="ORF">GCM10010421_38700</name>
</gene>
<evidence type="ECO:0000313" key="2">
    <source>
        <dbReference type="EMBL" id="GAA2443858.1"/>
    </source>
</evidence>
<evidence type="ECO:0000313" key="3">
    <source>
        <dbReference type="Proteomes" id="UP001500460"/>
    </source>
</evidence>